<dbReference type="PANTHER" id="PTHR48043:SF114">
    <property type="entry name" value="IP04436P-RELATED"/>
    <property type="match status" value="1"/>
</dbReference>
<dbReference type="PANTHER" id="PTHR48043">
    <property type="entry name" value="EG:EG0003.4 PROTEIN-RELATED"/>
    <property type="match status" value="1"/>
</dbReference>
<dbReference type="Gene3D" id="3.40.50.2000">
    <property type="entry name" value="Glycogen Phosphorylase B"/>
    <property type="match status" value="1"/>
</dbReference>
<proteinExistence type="inferred from homology"/>
<reference evidence="4 5" key="1">
    <citation type="journal article" date="2021" name="BMC Biol.">
        <title>Horizontally acquired antibacterial genes associated with adaptive radiation of ladybird beetles.</title>
        <authorList>
            <person name="Li H.S."/>
            <person name="Tang X.F."/>
            <person name="Huang Y.H."/>
            <person name="Xu Z.Y."/>
            <person name="Chen M.L."/>
            <person name="Du X.Y."/>
            <person name="Qiu B.Y."/>
            <person name="Chen P.T."/>
            <person name="Zhang W."/>
            <person name="Slipinski A."/>
            <person name="Escalona H.E."/>
            <person name="Waterhouse R.M."/>
            <person name="Zwick A."/>
            <person name="Pang H."/>
        </authorList>
    </citation>
    <scope>NUCLEOTIDE SEQUENCE [LARGE SCALE GENOMIC DNA]</scope>
    <source>
        <strain evidence="4">SYSU2018</strain>
    </source>
</reference>
<comment type="caution">
    <text evidence="4">The sequence shown here is derived from an EMBL/GenBank/DDBJ whole genome shotgun (WGS) entry which is preliminary data.</text>
</comment>
<dbReference type="GO" id="GO:0016757">
    <property type="term" value="F:glycosyltransferase activity"/>
    <property type="evidence" value="ECO:0007669"/>
    <property type="project" value="UniProtKB-KW"/>
</dbReference>
<keyword evidence="3" id="KW-0808">Transferase</keyword>
<evidence type="ECO:0000256" key="2">
    <source>
        <dbReference type="ARBA" id="ARBA00022676"/>
    </source>
</evidence>
<dbReference type="AlphaFoldDB" id="A0ABD2MJ28"/>
<evidence type="ECO:0000256" key="3">
    <source>
        <dbReference type="ARBA" id="ARBA00022679"/>
    </source>
</evidence>
<organism evidence="4 5">
    <name type="scientific">Cryptolaemus montrouzieri</name>
    <dbReference type="NCBI Taxonomy" id="559131"/>
    <lineage>
        <taxon>Eukaryota</taxon>
        <taxon>Metazoa</taxon>
        <taxon>Ecdysozoa</taxon>
        <taxon>Arthropoda</taxon>
        <taxon>Hexapoda</taxon>
        <taxon>Insecta</taxon>
        <taxon>Pterygota</taxon>
        <taxon>Neoptera</taxon>
        <taxon>Endopterygota</taxon>
        <taxon>Coleoptera</taxon>
        <taxon>Polyphaga</taxon>
        <taxon>Cucujiformia</taxon>
        <taxon>Coccinelloidea</taxon>
        <taxon>Coccinellidae</taxon>
        <taxon>Scymninae</taxon>
        <taxon>Scymnini</taxon>
        <taxon>Cryptolaemus</taxon>
    </lineage>
</organism>
<dbReference type="InterPro" id="IPR002213">
    <property type="entry name" value="UDP_glucos_trans"/>
</dbReference>
<name>A0ABD2MJ28_9CUCU</name>
<accession>A0ABD2MJ28</accession>
<evidence type="ECO:0000313" key="5">
    <source>
        <dbReference type="Proteomes" id="UP001516400"/>
    </source>
</evidence>
<protein>
    <recommendedName>
        <fullName evidence="6">UDP-glucuronosyltransferase</fullName>
    </recommendedName>
</protein>
<evidence type="ECO:0000313" key="4">
    <source>
        <dbReference type="EMBL" id="KAL3266343.1"/>
    </source>
</evidence>
<comment type="similarity">
    <text evidence="1">Belongs to the UDP-glycosyltransferase family.</text>
</comment>
<sequence length="278" mass="31909">MKVLRELFVFLMFLLTVTSYRILGLFSYPGKSHLDLIIPVMKQLAANGHNITVVSPTSLSTPQERYTDLSFQEAIPLRQEVYTTNEMNCIQSRIWTSYLDLFIKDNLIDAYCKAAYESDALQKLLHSEEDFDLVITEMFNSDCILAVNKKYKAPVIGMATSIMMPWHPARFGVPDNPSYLPTLFLDYSNRMKFFERVENTLVSLTHKFWFIMRQIKDDEIGAKYMNEFIEVASRFANNASLLLVNSHYSLNGPRALTPNVIEIGGAHIGKPKRLPMMQ</sequence>
<evidence type="ECO:0000256" key="1">
    <source>
        <dbReference type="ARBA" id="ARBA00009995"/>
    </source>
</evidence>
<keyword evidence="2" id="KW-0328">Glycosyltransferase</keyword>
<gene>
    <name evidence="4" type="ORF">HHI36_010521</name>
</gene>
<dbReference type="InterPro" id="IPR050271">
    <property type="entry name" value="UDP-glycosyltransferase"/>
</dbReference>
<dbReference type="Pfam" id="PF00201">
    <property type="entry name" value="UDPGT"/>
    <property type="match status" value="1"/>
</dbReference>
<keyword evidence="5" id="KW-1185">Reference proteome</keyword>
<dbReference type="SUPFAM" id="SSF53756">
    <property type="entry name" value="UDP-Glycosyltransferase/glycogen phosphorylase"/>
    <property type="match status" value="1"/>
</dbReference>
<dbReference type="Proteomes" id="UP001516400">
    <property type="component" value="Unassembled WGS sequence"/>
</dbReference>
<dbReference type="EMBL" id="JABFTP020000001">
    <property type="protein sequence ID" value="KAL3266343.1"/>
    <property type="molecule type" value="Genomic_DNA"/>
</dbReference>
<evidence type="ECO:0008006" key="6">
    <source>
        <dbReference type="Google" id="ProtNLM"/>
    </source>
</evidence>